<evidence type="ECO:0000313" key="2">
    <source>
        <dbReference type="Proteomes" id="UP000515135"/>
    </source>
</evidence>
<keyword evidence="2" id="KW-1185">Reference proteome</keyword>
<feature type="compositionally biased region" description="Pro residues" evidence="1">
    <location>
        <begin position="211"/>
        <end position="222"/>
    </location>
</feature>
<dbReference type="AlphaFoldDB" id="A0A6P4YCB9"/>
<evidence type="ECO:0000256" key="1">
    <source>
        <dbReference type="SAM" id="MobiDB-lite"/>
    </source>
</evidence>
<feature type="region of interest" description="Disordered" evidence="1">
    <location>
        <begin position="206"/>
        <end position="236"/>
    </location>
</feature>
<organism evidence="2 3">
    <name type="scientific">Branchiostoma belcheri</name>
    <name type="common">Amphioxus</name>
    <dbReference type="NCBI Taxonomy" id="7741"/>
    <lineage>
        <taxon>Eukaryota</taxon>
        <taxon>Metazoa</taxon>
        <taxon>Chordata</taxon>
        <taxon>Cephalochordata</taxon>
        <taxon>Leptocardii</taxon>
        <taxon>Amphioxiformes</taxon>
        <taxon>Branchiostomatidae</taxon>
        <taxon>Branchiostoma</taxon>
    </lineage>
</organism>
<sequence>MSTSQKHVTCLSRGQTTQEALLVFVQYFNKKATQSAMDVLLVNCDKTYSLESVEELIKVAKNACVGSNIRIEKQYCNVSQLQAVSEKVRQRRLLCGVLVVNAYESRLSINEEKAGIGYAVLYRALQEAAQGRVVVVIGGDDRYKAGEQDTSVLSTWAYHKIAAQFDDTYLDGRRGFVFSWDQRHNPVHEGALGSYLRAILSDKPGLEEPFKPSPPKVPPRPLPQLTTLPPSTPTDSEHNRLLVELAENTFDDDEARRIEEKLEKSTKQIQEEDQRRGIRFVVCCVDGKPLPEFGTFSGDFPPDLPKYMIPEILEQSANTQIAGVIVFDEGTDNTLSLRVFDLNENEGRGSAMNTLYNFAGRICGWFRKE</sequence>
<reference evidence="3" key="1">
    <citation type="submission" date="2025-08" db="UniProtKB">
        <authorList>
            <consortium name="RefSeq"/>
        </authorList>
    </citation>
    <scope>IDENTIFICATION</scope>
    <source>
        <tissue evidence="3">Gonad</tissue>
    </source>
</reference>
<dbReference type="RefSeq" id="XP_019622053.1">
    <property type="nucleotide sequence ID" value="XM_019766494.1"/>
</dbReference>
<evidence type="ECO:0000313" key="3">
    <source>
        <dbReference type="RefSeq" id="XP_019622053.1"/>
    </source>
</evidence>
<dbReference type="GeneID" id="109468239"/>
<name>A0A6P4YCB9_BRABE</name>
<proteinExistence type="predicted"/>
<gene>
    <name evidence="3" type="primary">LOC109468239</name>
</gene>
<accession>A0A6P4YCB9</accession>
<dbReference type="Proteomes" id="UP000515135">
    <property type="component" value="Unplaced"/>
</dbReference>
<dbReference type="OrthoDB" id="10065203at2759"/>
<protein>
    <submittedName>
        <fullName evidence="3">Uncharacterized protein LOC109468239 isoform X3</fullName>
    </submittedName>
</protein>